<dbReference type="AlphaFoldDB" id="A0AAV9J2D6"/>
<evidence type="ECO:0000313" key="3">
    <source>
        <dbReference type="EMBL" id="KAK4538536.1"/>
    </source>
</evidence>
<feature type="region of interest" description="Disordered" evidence="2">
    <location>
        <begin position="352"/>
        <end position="386"/>
    </location>
</feature>
<evidence type="ECO:0000256" key="1">
    <source>
        <dbReference type="SAM" id="Coils"/>
    </source>
</evidence>
<feature type="region of interest" description="Disordered" evidence="2">
    <location>
        <begin position="191"/>
        <end position="236"/>
    </location>
</feature>
<feature type="compositionally biased region" description="Low complexity" evidence="2">
    <location>
        <begin position="197"/>
        <end position="210"/>
    </location>
</feature>
<evidence type="ECO:0000313" key="4">
    <source>
        <dbReference type="Proteomes" id="UP001301350"/>
    </source>
</evidence>
<protein>
    <submittedName>
        <fullName evidence="3">Uncharacterized protein</fullName>
    </submittedName>
</protein>
<keyword evidence="4" id="KW-1185">Reference proteome</keyword>
<comment type="caution">
    <text evidence="3">The sequence shown here is derived from an EMBL/GenBank/DDBJ whole genome shotgun (WGS) entry which is preliminary data.</text>
</comment>
<dbReference type="EMBL" id="JANCYW010000018">
    <property type="protein sequence ID" value="KAK4538536.1"/>
    <property type="molecule type" value="Genomic_DNA"/>
</dbReference>
<feature type="region of interest" description="Disordered" evidence="2">
    <location>
        <begin position="487"/>
        <end position="520"/>
    </location>
</feature>
<proteinExistence type="predicted"/>
<evidence type="ECO:0000256" key="2">
    <source>
        <dbReference type="SAM" id="MobiDB-lite"/>
    </source>
</evidence>
<sequence length="632" mass="68115">MRRRSSSLTRALSSPARVMSRINKRAVPYRVFITVHRLLTAGGQGASAADEYLNTLGSLVVRVLVGQSGTRPPLHTRASIDGVWDETLGTRAMIYENEQKQQVNRKEARVALVQAATGRVVAEAVMDVAQAVWYGWQMRAGGGSGGAGEYERLVELVRTDRGPVGEEAEEPLLARLLLSVRAERLDGGAVSAYGKPSLDSLSSASGSTLSTPARSPRALAPVPDSESESEESERSLYRDSIAAGRSQGVASPVRPPTGARVGTVRRSIAASKPSSPPGDQPTVGTPTLSADAVERLRRDLLQISRQRDRYAKQAAQNATAFQEEVRSLNAQLRALRVQLAAVREERDALLGCRDGDDDAADPDRAGGSNSSSAAGREWRQLRQQVAAARAGQRAAELQARAEVEQVLRETENRRERAPVVEEKEGDDVESPDAPIGAHSPTSPSLGSTRATPHELEQQLIHAKVAHAQAESRVDELQQELRFVQRRLQDERERSQGLARELTHGQRHRTAQGDGHPDEAALEVAPGPPRYSFDASALRAFTPRVGSGPVPRHLSRSFGGSSGALPRRTATVGDHAAKSLGSHNLLSEAASGRSAPLWSRLLGRRKRRDAERATASDDALTSARVEQSLAAMR</sequence>
<feature type="compositionally biased region" description="Basic and acidic residues" evidence="2">
    <location>
        <begin position="407"/>
        <end position="422"/>
    </location>
</feature>
<reference evidence="3 4" key="1">
    <citation type="submission" date="2022-07" db="EMBL/GenBank/DDBJ databases">
        <title>Genome-wide signatures of adaptation to extreme environments.</title>
        <authorList>
            <person name="Cho C.H."/>
            <person name="Yoon H.S."/>
        </authorList>
    </citation>
    <scope>NUCLEOTIDE SEQUENCE [LARGE SCALE GENOMIC DNA]</scope>
    <source>
        <strain evidence="3 4">DBV 063 E5</strain>
    </source>
</reference>
<organism evidence="3 4">
    <name type="scientific">Cyanidium caldarium</name>
    <name type="common">Red alga</name>
    <dbReference type="NCBI Taxonomy" id="2771"/>
    <lineage>
        <taxon>Eukaryota</taxon>
        <taxon>Rhodophyta</taxon>
        <taxon>Bangiophyceae</taxon>
        <taxon>Cyanidiales</taxon>
        <taxon>Cyanidiaceae</taxon>
        <taxon>Cyanidium</taxon>
    </lineage>
</organism>
<feature type="region of interest" description="Disordered" evidence="2">
    <location>
        <begin position="268"/>
        <end position="291"/>
    </location>
</feature>
<name>A0AAV9J2D6_CYACA</name>
<gene>
    <name evidence="3" type="ORF">CDCA_CDCA18G4561</name>
</gene>
<feature type="compositionally biased region" description="Low complexity" evidence="2">
    <location>
        <begin position="365"/>
        <end position="386"/>
    </location>
</feature>
<keyword evidence="1" id="KW-0175">Coiled coil</keyword>
<feature type="compositionally biased region" description="Polar residues" evidence="2">
    <location>
        <begin position="439"/>
        <end position="450"/>
    </location>
</feature>
<feature type="coiled-coil region" evidence="1">
    <location>
        <begin position="293"/>
        <end position="345"/>
    </location>
</feature>
<dbReference type="Proteomes" id="UP001301350">
    <property type="component" value="Unassembled WGS sequence"/>
</dbReference>
<feature type="region of interest" description="Disordered" evidence="2">
    <location>
        <begin position="542"/>
        <end position="567"/>
    </location>
</feature>
<feature type="region of interest" description="Disordered" evidence="2">
    <location>
        <begin position="581"/>
        <end position="632"/>
    </location>
</feature>
<accession>A0AAV9J2D6</accession>
<feature type="region of interest" description="Disordered" evidence="2">
    <location>
        <begin position="407"/>
        <end position="458"/>
    </location>
</feature>